<accession>A0AAT9F852</accession>
<reference evidence="11" key="1">
    <citation type="journal article" date="2014" name="Appl. Environ. Microbiol.">
        <title>Molecular Epidemiology of Cases of Mycoplasma californicum Infection in Japan.</title>
        <authorList>
            <person name="Hata E."/>
            <person name="Suzuki K."/>
            <person name="Hanyu H."/>
            <person name="Itoh M."/>
            <person name="Higuchi H."/>
            <person name="Kobayashi H."/>
        </authorList>
    </citation>
    <scope>NUCLEOTIDE SEQUENCE</scope>
    <source>
        <strain evidence="11">HAZ160_1</strain>
    </source>
</reference>
<dbReference type="GO" id="GO:0003887">
    <property type="term" value="F:DNA-directed DNA polymerase activity"/>
    <property type="evidence" value="ECO:0007669"/>
    <property type="project" value="UniProtKB-KW"/>
</dbReference>
<dbReference type="GO" id="GO:0009360">
    <property type="term" value="C:DNA polymerase III complex"/>
    <property type="evidence" value="ECO:0007669"/>
    <property type="project" value="InterPro"/>
</dbReference>
<comment type="similarity">
    <text evidence="7">Belongs to the DNA polymerase HolA subunit family.</text>
</comment>
<gene>
    <name evidence="11" type="primary">holA</name>
    <name evidence="11" type="ORF">MCAL160_0571</name>
</gene>
<evidence type="ECO:0000256" key="2">
    <source>
        <dbReference type="ARBA" id="ARBA00017703"/>
    </source>
</evidence>
<evidence type="ECO:0000259" key="10">
    <source>
        <dbReference type="Pfam" id="PF21694"/>
    </source>
</evidence>
<protein>
    <recommendedName>
        <fullName evidence="2">DNA polymerase III subunit delta</fullName>
        <ecNumber evidence="1">2.7.7.7</ecNumber>
    </recommendedName>
</protein>
<dbReference type="Pfam" id="PF21694">
    <property type="entry name" value="DNA_pol3_delta_C"/>
    <property type="match status" value="1"/>
</dbReference>
<dbReference type="NCBIfam" id="TIGR01128">
    <property type="entry name" value="holA"/>
    <property type="match status" value="1"/>
</dbReference>
<proteinExistence type="inferred from homology"/>
<evidence type="ECO:0000256" key="4">
    <source>
        <dbReference type="ARBA" id="ARBA00022695"/>
    </source>
</evidence>
<keyword evidence="6" id="KW-0239">DNA-directed DNA polymerase</keyword>
<evidence type="ECO:0000256" key="5">
    <source>
        <dbReference type="ARBA" id="ARBA00022705"/>
    </source>
</evidence>
<dbReference type="InterPro" id="IPR008921">
    <property type="entry name" value="DNA_pol3_clamp-load_cplx_C"/>
</dbReference>
<dbReference type="InterPro" id="IPR027417">
    <property type="entry name" value="P-loop_NTPase"/>
</dbReference>
<evidence type="ECO:0000256" key="6">
    <source>
        <dbReference type="ARBA" id="ARBA00022932"/>
    </source>
</evidence>
<dbReference type="Gene3D" id="3.40.50.300">
    <property type="entry name" value="P-loop containing nucleotide triphosphate hydrolases"/>
    <property type="match status" value="1"/>
</dbReference>
<dbReference type="SUPFAM" id="SSF48019">
    <property type="entry name" value="post-AAA+ oligomerization domain-like"/>
    <property type="match status" value="1"/>
</dbReference>
<dbReference type="InterPro" id="IPR048466">
    <property type="entry name" value="DNA_pol3_delta-like_C"/>
</dbReference>
<dbReference type="Gene3D" id="1.10.8.60">
    <property type="match status" value="1"/>
</dbReference>
<dbReference type="Pfam" id="PF06144">
    <property type="entry name" value="DNA_pol3_delta"/>
    <property type="match status" value="1"/>
</dbReference>
<comment type="catalytic activity">
    <reaction evidence="8">
        <text>DNA(n) + a 2'-deoxyribonucleoside 5'-triphosphate = DNA(n+1) + diphosphate</text>
        <dbReference type="Rhea" id="RHEA:22508"/>
        <dbReference type="Rhea" id="RHEA-COMP:17339"/>
        <dbReference type="Rhea" id="RHEA-COMP:17340"/>
        <dbReference type="ChEBI" id="CHEBI:33019"/>
        <dbReference type="ChEBI" id="CHEBI:61560"/>
        <dbReference type="ChEBI" id="CHEBI:173112"/>
        <dbReference type="EC" id="2.7.7.7"/>
    </reaction>
</comment>
<dbReference type="GO" id="GO:0003677">
    <property type="term" value="F:DNA binding"/>
    <property type="evidence" value="ECO:0007669"/>
    <property type="project" value="InterPro"/>
</dbReference>
<dbReference type="EMBL" id="AP013353">
    <property type="protein sequence ID" value="BAP01093.1"/>
    <property type="molecule type" value="Genomic_DNA"/>
</dbReference>
<evidence type="ECO:0000256" key="7">
    <source>
        <dbReference type="ARBA" id="ARBA00034754"/>
    </source>
</evidence>
<evidence type="ECO:0000256" key="1">
    <source>
        <dbReference type="ARBA" id="ARBA00012417"/>
    </source>
</evidence>
<dbReference type="AlphaFoldDB" id="A0AAT9F852"/>
<evidence type="ECO:0000256" key="3">
    <source>
        <dbReference type="ARBA" id="ARBA00022679"/>
    </source>
</evidence>
<keyword evidence="4" id="KW-0548">Nucleotidyltransferase</keyword>
<reference evidence="11" key="3">
    <citation type="journal article" date="2019" name="Vet. Microbiol.">
        <title>Mutations associated with change of susceptibility to lincosamides and/or macrolides in field and laboratory-derived Mycoplasma californicum strains in Japan, and development of a rapid detection method for these mutations.</title>
        <authorList>
            <person name="Hata E."/>
            <person name="Nagai K."/>
            <person name="Murakami K."/>
        </authorList>
    </citation>
    <scope>NUCLEOTIDE SEQUENCE</scope>
    <source>
        <strain evidence="11">HAZ160_1</strain>
    </source>
</reference>
<dbReference type="GO" id="GO:0006261">
    <property type="term" value="P:DNA-templated DNA replication"/>
    <property type="evidence" value="ECO:0007669"/>
    <property type="project" value="TreeGrafter"/>
</dbReference>
<dbReference type="Gene3D" id="1.20.272.10">
    <property type="match status" value="1"/>
</dbReference>
<reference evidence="11" key="4">
    <citation type="submission" date="2024-06" db="EMBL/GenBank/DDBJ databases">
        <authorList>
            <consortium name="Mycoplasma californicum genome sequencing consortium"/>
            <person name="Hata E."/>
            <person name="Tanaka K."/>
            <person name="Tamamura Y."/>
        </authorList>
    </citation>
    <scope>NUCLEOTIDE SEQUENCE</scope>
    <source>
        <strain evidence="11">HAZ160_1</strain>
    </source>
</reference>
<dbReference type="InterPro" id="IPR005790">
    <property type="entry name" value="DNA_polIII_delta"/>
</dbReference>
<dbReference type="KEGG" id="mcm:MCAL160_0571"/>
<evidence type="ECO:0000259" key="9">
    <source>
        <dbReference type="Pfam" id="PF06144"/>
    </source>
</evidence>
<keyword evidence="3" id="KW-0808">Transferase</keyword>
<dbReference type="SUPFAM" id="SSF52540">
    <property type="entry name" value="P-loop containing nucleoside triphosphate hydrolases"/>
    <property type="match status" value="1"/>
</dbReference>
<keyword evidence="5" id="KW-0235">DNA replication</keyword>
<evidence type="ECO:0000313" key="11">
    <source>
        <dbReference type="EMBL" id="BAP01093.1"/>
    </source>
</evidence>
<dbReference type="EC" id="2.7.7.7" evidence="1"/>
<dbReference type="PANTHER" id="PTHR34388:SF1">
    <property type="entry name" value="DNA POLYMERASE III SUBUNIT DELTA"/>
    <property type="match status" value="1"/>
</dbReference>
<sequence>MNFQSNNGQVKYNKIMFIIYGQEKYFINKYITNIIKANEYAQVHNFYWNEITDLNNIAETIASHSLFGEQRIICIYDCPYLETKISKNEQNSAQDLLNQILINDQDIIVFINNLVSKDKIYTNFFTNSLNSLSPTLLFANTLNGFELNQEIQQIAMQSGAHIDNLAINALNRKLPNNLYLIQHEITKLAHLNSKITADLVENNVSNVYVEDTFGFSNSLETNSFDIIWRKYKEKINEAIEITSLISQLSQQLILADQIFLFMCAKYTIDDVANSLKLNPYRVKKVYSLLNILGIKKVQALILALAELDQEIKEGKTNEVLGFENILIRFFN</sequence>
<feature type="domain" description="DNA polymerase III delta subunit-like C-terminal" evidence="10">
    <location>
        <begin position="228"/>
        <end position="329"/>
    </location>
</feature>
<organism evidence="11">
    <name type="scientific">Mycoplasmopsis californica HAZ160_1</name>
    <dbReference type="NCBI Taxonomy" id="1397850"/>
    <lineage>
        <taxon>Bacteria</taxon>
        <taxon>Bacillati</taxon>
        <taxon>Mycoplasmatota</taxon>
        <taxon>Mycoplasmoidales</taxon>
        <taxon>Metamycoplasmataceae</taxon>
        <taxon>Mycoplasmopsis</taxon>
    </lineage>
</organism>
<evidence type="ECO:0000256" key="8">
    <source>
        <dbReference type="ARBA" id="ARBA00049244"/>
    </source>
</evidence>
<reference evidence="11" key="2">
    <citation type="journal article" date="2014" name="Genome Announc.">
        <title>Complete Genome Sequence of Mycoplasma californicum Strain HAZ160_1 from Bovine Mastitic Milk in Japan.</title>
        <authorList>
            <person name="Hata E."/>
            <person name="Murakami K."/>
        </authorList>
    </citation>
    <scope>NUCLEOTIDE SEQUENCE</scope>
    <source>
        <strain evidence="11">HAZ160_1</strain>
    </source>
</reference>
<feature type="domain" description="DNA polymerase III delta N-terminal" evidence="9">
    <location>
        <begin position="17"/>
        <end position="119"/>
    </location>
</feature>
<name>A0AAT9F852_9BACT</name>
<dbReference type="InterPro" id="IPR010372">
    <property type="entry name" value="DNA_pol3_delta_N"/>
</dbReference>
<dbReference type="PANTHER" id="PTHR34388">
    <property type="entry name" value="DNA POLYMERASE III SUBUNIT DELTA"/>
    <property type="match status" value="1"/>
</dbReference>